<keyword evidence="1" id="KW-0805">Transcription regulation</keyword>
<dbReference type="EMBL" id="OBQC01000018">
    <property type="protein sequence ID" value="SOC43987.1"/>
    <property type="molecule type" value="Genomic_DNA"/>
</dbReference>
<evidence type="ECO:0000313" key="5">
    <source>
        <dbReference type="EMBL" id="SOC43987.1"/>
    </source>
</evidence>
<dbReference type="Gene3D" id="1.10.10.10">
    <property type="entry name" value="Winged helix-like DNA-binding domain superfamily/Winged helix DNA-binding domain"/>
    <property type="match status" value="1"/>
</dbReference>
<dbReference type="Pfam" id="PF00392">
    <property type="entry name" value="GntR"/>
    <property type="match status" value="1"/>
</dbReference>
<keyword evidence="3" id="KW-0804">Transcription</keyword>
<dbReference type="PANTHER" id="PTHR38445">
    <property type="entry name" value="HTH-TYPE TRANSCRIPTIONAL REPRESSOR YTRA"/>
    <property type="match status" value="1"/>
</dbReference>
<protein>
    <submittedName>
        <fullName evidence="5">GntR family transcriptional regulator</fullName>
    </submittedName>
</protein>
<dbReference type="InterPro" id="IPR000524">
    <property type="entry name" value="Tscrpt_reg_HTH_GntR"/>
</dbReference>
<dbReference type="SMART" id="SM00345">
    <property type="entry name" value="HTH_GNTR"/>
    <property type="match status" value="1"/>
</dbReference>
<name>A0A285UQL8_9BACL</name>
<evidence type="ECO:0000256" key="1">
    <source>
        <dbReference type="ARBA" id="ARBA00023015"/>
    </source>
</evidence>
<sequence length="126" mass="14103">MMIQIEPDTDIPIYTQLTNQIIEGIARGHIKPGDSLPSVRSFAADLGVNMHTVNKSYHELEKKGIIQIVPKSGAVIIKHEGIDDVTYQKLKEDVKPHIAEAMVFGMTEEDIQQLVKSIIVELKEKN</sequence>
<dbReference type="PANTHER" id="PTHR38445:SF12">
    <property type="entry name" value="GNTR-FAMILY TRANSCRIPTIONAL REGULATOR"/>
    <property type="match status" value="1"/>
</dbReference>
<dbReference type="RefSeq" id="WP_097150982.1">
    <property type="nucleotide sequence ID" value="NZ_OBQC01000018.1"/>
</dbReference>
<proteinExistence type="predicted"/>
<reference evidence="6" key="1">
    <citation type="submission" date="2017-08" db="EMBL/GenBank/DDBJ databases">
        <authorList>
            <person name="Varghese N."/>
            <person name="Submissions S."/>
        </authorList>
    </citation>
    <scope>NUCLEOTIDE SEQUENCE [LARGE SCALE GENOMIC DNA]</scope>
    <source>
        <strain evidence="6">JC23</strain>
    </source>
</reference>
<dbReference type="GO" id="GO:0003677">
    <property type="term" value="F:DNA binding"/>
    <property type="evidence" value="ECO:0007669"/>
    <property type="project" value="UniProtKB-KW"/>
</dbReference>
<evidence type="ECO:0000256" key="2">
    <source>
        <dbReference type="ARBA" id="ARBA00023125"/>
    </source>
</evidence>
<dbReference type="OrthoDB" id="9801546at2"/>
<dbReference type="SUPFAM" id="SSF46785">
    <property type="entry name" value="Winged helix' DNA-binding domain"/>
    <property type="match status" value="1"/>
</dbReference>
<feature type="domain" description="HTH gntR-type" evidence="4">
    <location>
        <begin position="11"/>
        <end position="79"/>
    </location>
</feature>
<keyword evidence="2" id="KW-0238">DNA-binding</keyword>
<evidence type="ECO:0000256" key="3">
    <source>
        <dbReference type="ARBA" id="ARBA00023163"/>
    </source>
</evidence>
<keyword evidence="6" id="KW-1185">Reference proteome</keyword>
<dbReference type="AlphaFoldDB" id="A0A285UQL8"/>
<dbReference type="GO" id="GO:0003700">
    <property type="term" value="F:DNA-binding transcription factor activity"/>
    <property type="evidence" value="ECO:0007669"/>
    <property type="project" value="InterPro"/>
</dbReference>
<dbReference type="PROSITE" id="PS50949">
    <property type="entry name" value="HTH_GNTR"/>
    <property type="match status" value="1"/>
</dbReference>
<evidence type="ECO:0000313" key="6">
    <source>
        <dbReference type="Proteomes" id="UP000219252"/>
    </source>
</evidence>
<dbReference type="Proteomes" id="UP000219252">
    <property type="component" value="Unassembled WGS sequence"/>
</dbReference>
<gene>
    <name evidence="5" type="ORF">SAMN05877842_11845</name>
</gene>
<evidence type="ECO:0000259" key="4">
    <source>
        <dbReference type="PROSITE" id="PS50949"/>
    </source>
</evidence>
<organism evidence="5 6">
    <name type="scientific">Ureibacillus acetophenoni</name>
    <dbReference type="NCBI Taxonomy" id="614649"/>
    <lineage>
        <taxon>Bacteria</taxon>
        <taxon>Bacillati</taxon>
        <taxon>Bacillota</taxon>
        <taxon>Bacilli</taxon>
        <taxon>Bacillales</taxon>
        <taxon>Caryophanaceae</taxon>
        <taxon>Ureibacillus</taxon>
    </lineage>
</organism>
<accession>A0A285UQL8</accession>
<dbReference type="InterPro" id="IPR036388">
    <property type="entry name" value="WH-like_DNA-bd_sf"/>
</dbReference>
<dbReference type="CDD" id="cd07377">
    <property type="entry name" value="WHTH_GntR"/>
    <property type="match status" value="1"/>
</dbReference>
<dbReference type="InterPro" id="IPR036390">
    <property type="entry name" value="WH_DNA-bd_sf"/>
</dbReference>